<gene>
    <name evidence="1" type="ORF">MLD38_040140</name>
</gene>
<accession>A0ACB9L6K0</accession>
<protein>
    <submittedName>
        <fullName evidence="1">Uncharacterized protein</fullName>
    </submittedName>
</protein>
<name>A0ACB9L6K0_9MYRT</name>
<keyword evidence="2" id="KW-1185">Reference proteome</keyword>
<sequence length="318" mass="34316">MDHVLAMVIFLISYKDLQPPAAKDLDHASLLNGFHFGHVGYVFSCPSGRLRLPGDSSSKVSGARLLSNCRLIQDSRKRMGKHQDNNLHAAARAGDLNSVVSILASNPIAVNSRDKHSRTPLHLAAWSGHAQIVIYLCQNKADVGAAAMDDMGAIHFAAQKGHLEVVRALVSAGVSVKACNRKGFTPLHFAVQGSHLEVAKYLLKKGASLCSRTKSGMTPLDLAKSEEFSSVLSKCEKISDEGGDSKTVGLSDDALQSPEKSESSHNDENIKGPMEDESSILKRKGEEEPSEELKSKKSKVVLKHLTSADDTEIEDDNP</sequence>
<dbReference type="Proteomes" id="UP001057402">
    <property type="component" value="Chromosome 12"/>
</dbReference>
<proteinExistence type="predicted"/>
<comment type="caution">
    <text evidence="1">The sequence shown here is derived from an EMBL/GenBank/DDBJ whole genome shotgun (WGS) entry which is preliminary data.</text>
</comment>
<evidence type="ECO:0000313" key="1">
    <source>
        <dbReference type="EMBL" id="KAI4304663.1"/>
    </source>
</evidence>
<organism evidence="1 2">
    <name type="scientific">Melastoma candidum</name>
    <dbReference type="NCBI Taxonomy" id="119954"/>
    <lineage>
        <taxon>Eukaryota</taxon>
        <taxon>Viridiplantae</taxon>
        <taxon>Streptophyta</taxon>
        <taxon>Embryophyta</taxon>
        <taxon>Tracheophyta</taxon>
        <taxon>Spermatophyta</taxon>
        <taxon>Magnoliopsida</taxon>
        <taxon>eudicotyledons</taxon>
        <taxon>Gunneridae</taxon>
        <taxon>Pentapetalae</taxon>
        <taxon>rosids</taxon>
        <taxon>malvids</taxon>
        <taxon>Myrtales</taxon>
        <taxon>Melastomataceae</taxon>
        <taxon>Melastomatoideae</taxon>
        <taxon>Melastomateae</taxon>
        <taxon>Melastoma</taxon>
    </lineage>
</organism>
<reference evidence="2" key="1">
    <citation type="journal article" date="2023" name="Front. Plant Sci.">
        <title>Chromosomal-level genome assembly of Melastoma candidum provides insights into trichome evolution.</title>
        <authorList>
            <person name="Zhong Y."/>
            <person name="Wu W."/>
            <person name="Sun C."/>
            <person name="Zou P."/>
            <person name="Liu Y."/>
            <person name="Dai S."/>
            <person name="Zhou R."/>
        </authorList>
    </citation>
    <scope>NUCLEOTIDE SEQUENCE [LARGE SCALE GENOMIC DNA]</scope>
</reference>
<evidence type="ECO:0000313" key="2">
    <source>
        <dbReference type="Proteomes" id="UP001057402"/>
    </source>
</evidence>
<dbReference type="EMBL" id="CM042891">
    <property type="protein sequence ID" value="KAI4304663.1"/>
    <property type="molecule type" value="Genomic_DNA"/>
</dbReference>